<dbReference type="SUPFAM" id="SSF52047">
    <property type="entry name" value="RNI-like"/>
    <property type="match status" value="1"/>
</dbReference>
<organism evidence="2 3">
    <name type="scientific">Cerrena zonata</name>
    <dbReference type="NCBI Taxonomy" id="2478898"/>
    <lineage>
        <taxon>Eukaryota</taxon>
        <taxon>Fungi</taxon>
        <taxon>Dikarya</taxon>
        <taxon>Basidiomycota</taxon>
        <taxon>Agaricomycotina</taxon>
        <taxon>Agaricomycetes</taxon>
        <taxon>Polyporales</taxon>
        <taxon>Cerrenaceae</taxon>
        <taxon>Cerrena</taxon>
    </lineage>
</organism>
<dbReference type="InterPro" id="IPR032675">
    <property type="entry name" value="LRR_dom_sf"/>
</dbReference>
<dbReference type="Proteomes" id="UP001385951">
    <property type="component" value="Unassembled WGS sequence"/>
</dbReference>
<evidence type="ECO:0008006" key="4">
    <source>
        <dbReference type="Google" id="ProtNLM"/>
    </source>
</evidence>
<sequence>MAFINEVEQDQAAHPPCIPPDHEDTEGFCPQSEGHGHASASREQHGSTTAYSILTTLQYYRTPRIPLELHKEVIDWIVADVNLKGPTLWPQITLLRCMLVCHLWYTLAHRHLYSNINLEEQDLSKLKASLKKKPALVQSIRAFCIQCERAQGNHIFSISALLVSWKLTNLQYLEIWGMDLQAESPWLCKVAAHLKNVHYLGLDIKRCTSAQLIRFINSFQSLSKLSINYTFIESKDHTWPRPCKLSTFSLTCLMVGLTPGISTVLDWLLKADLVCLQQIDVMFYHDDVDSGYEKIVDLFNHCGNTLTELTISIYTMSTKDIPKYGKKL</sequence>
<dbReference type="Gene3D" id="3.80.10.10">
    <property type="entry name" value="Ribonuclease Inhibitor"/>
    <property type="match status" value="1"/>
</dbReference>
<reference evidence="2 3" key="1">
    <citation type="submission" date="2022-09" db="EMBL/GenBank/DDBJ databases">
        <authorList>
            <person name="Palmer J.M."/>
        </authorList>
    </citation>
    <scope>NUCLEOTIDE SEQUENCE [LARGE SCALE GENOMIC DNA]</scope>
    <source>
        <strain evidence="2 3">DSM 7382</strain>
    </source>
</reference>
<gene>
    <name evidence="2" type="ORF">QCA50_019763</name>
</gene>
<dbReference type="AlphaFoldDB" id="A0AAW0FJ88"/>
<evidence type="ECO:0000313" key="2">
    <source>
        <dbReference type="EMBL" id="KAK7677262.1"/>
    </source>
</evidence>
<accession>A0AAW0FJ88</accession>
<evidence type="ECO:0000256" key="1">
    <source>
        <dbReference type="SAM" id="MobiDB-lite"/>
    </source>
</evidence>
<feature type="region of interest" description="Disordered" evidence="1">
    <location>
        <begin position="1"/>
        <end position="44"/>
    </location>
</feature>
<proteinExistence type="predicted"/>
<name>A0AAW0FJ88_9APHY</name>
<dbReference type="EMBL" id="JASBNA010000092">
    <property type="protein sequence ID" value="KAK7677262.1"/>
    <property type="molecule type" value="Genomic_DNA"/>
</dbReference>
<comment type="caution">
    <text evidence="2">The sequence shown here is derived from an EMBL/GenBank/DDBJ whole genome shotgun (WGS) entry which is preliminary data.</text>
</comment>
<evidence type="ECO:0000313" key="3">
    <source>
        <dbReference type="Proteomes" id="UP001385951"/>
    </source>
</evidence>
<protein>
    <recommendedName>
        <fullName evidence="4">F-box domain-containing protein</fullName>
    </recommendedName>
</protein>
<feature type="compositionally biased region" description="Basic and acidic residues" evidence="1">
    <location>
        <begin position="34"/>
        <end position="44"/>
    </location>
</feature>
<keyword evidence="3" id="KW-1185">Reference proteome</keyword>